<evidence type="ECO:0000256" key="10">
    <source>
        <dbReference type="ARBA" id="ARBA00023295"/>
    </source>
</evidence>
<dbReference type="SUPFAM" id="SSF51445">
    <property type="entry name" value="(Trans)glycosidases"/>
    <property type="match status" value="1"/>
</dbReference>
<reference evidence="17 18" key="1">
    <citation type="journal article" date="2021" name="Elife">
        <title>Chloroplast acquisition without the gene transfer in kleptoplastic sea slugs, Plakobranchus ocellatus.</title>
        <authorList>
            <person name="Maeda T."/>
            <person name="Takahashi S."/>
            <person name="Yoshida T."/>
            <person name="Shimamura S."/>
            <person name="Takaki Y."/>
            <person name="Nagai Y."/>
            <person name="Toyoda A."/>
            <person name="Suzuki Y."/>
            <person name="Arimoto A."/>
            <person name="Ishii H."/>
            <person name="Satoh N."/>
            <person name="Nishiyama T."/>
            <person name="Hasebe M."/>
            <person name="Maruyama T."/>
            <person name="Minagawa J."/>
            <person name="Obokata J."/>
            <person name="Shigenobu S."/>
        </authorList>
    </citation>
    <scope>NUCLEOTIDE SEQUENCE [LARGE SCALE GENOMIC DNA]</scope>
</reference>
<dbReference type="InterPro" id="IPR049162">
    <property type="entry name" value="GH59_C"/>
</dbReference>
<dbReference type="GO" id="GO:0016020">
    <property type="term" value="C:membrane"/>
    <property type="evidence" value="ECO:0007669"/>
    <property type="project" value="GOC"/>
</dbReference>
<dbReference type="PANTHER" id="PTHR15172:SF1">
    <property type="entry name" value="GALACTOCEREBROSIDASE"/>
    <property type="match status" value="1"/>
</dbReference>
<evidence type="ECO:0000256" key="11">
    <source>
        <dbReference type="ARBA" id="ARBA00033098"/>
    </source>
</evidence>
<dbReference type="PANTHER" id="PTHR15172">
    <property type="entry name" value="GALACTOCEREBROSIDASE"/>
    <property type="match status" value="1"/>
</dbReference>
<keyword evidence="5" id="KW-0746">Sphingolipid metabolism</keyword>
<proteinExistence type="inferred from homology"/>
<dbReference type="GO" id="GO:0006683">
    <property type="term" value="P:galactosylceramide catabolic process"/>
    <property type="evidence" value="ECO:0007669"/>
    <property type="project" value="InterPro"/>
</dbReference>
<dbReference type="Gene3D" id="3.20.20.70">
    <property type="entry name" value="Aldolase class I"/>
    <property type="match status" value="1"/>
</dbReference>
<keyword evidence="9" id="KW-0325">Glycoprotein</keyword>
<dbReference type="Pfam" id="PF02057">
    <property type="entry name" value="Glyco_hydro_59"/>
    <property type="match status" value="1"/>
</dbReference>
<evidence type="ECO:0000256" key="12">
    <source>
        <dbReference type="PIRSR" id="PIRSR601286-50"/>
    </source>
</evidence>
<dbReference type="InterPro" id="IPR001286">
    <property type="entry name" value="Glyco_hydro_59"/>
</dbReference>
<dbReference type="GO" id="GO:0004336">
    <property type="term" value="F:galactosylceramidase activity"/>
    <property type="evidence" value="ECO:0007669"/>
    <property type="project" value="UniProtKB-EC"/>
</dbReference>
<gene>
    <name evidence="17" type="ORF">PoB_000891400</name>
</gene>
<evidence type="ECO:0000256" key="9">
    <source>
        <dbReference type="ARBA" id="ARBA00023180"/>
    </source>
</evidence>
<dbReference type="Pfam" id="PF21708">
    <property type="entry name" value="Glyco_hydro_59_C"/>
    <property type="match status" value="1"/>
</dbReference>
<evidence type="ECO:0000256" key="5">
    <source>
        <dbReference type="ARBA" id="ARBA00022919"/>
    </source>
</evidence>
<dbReference type="EC" id="3.2.1.46" evidence="2"/>
<dbReference type="Pfam" id="PF17387">
    <property type="entry name" value="Glyco_hydro_59M"/>
    <property type="match status" value="1"/>
</dbReference>
<keyword evidence="3 13" id="KW-0732">Signal</keyword>
<evidence type="ECO:0000256" key="1">
    <source>
        <dbReference type="ARBA" id="ARBA00005637"/>
    </source>
</evidence>
<keyword evidence="7" id="KW-0443">Lipid metabolism</keyword>
<dbReference type="GO" id="GO:0005764">
    <property type="term" value="C:lysosome"/>
    <property type="evidence" value="ECO:0007669"/>
    <property type="project" value="TreeGrafter"/>
</dbReference>
<evidence type="ECO:0000313" key="17">
    <source>
        <dbReference type="EMBL" id="GFN82408.1"/>
    </source>
</evidence>
<feature type="active site" description="Nucleophile" evidence="12">
    <location>
        <position position="253"/>
    </location>
</feature>
<keyword evidence="18" id="KW-1185">Reference proteome</keyword>
<comment type="caution">
    <text evidence="17">The sequence shown here is derived from an EMBL/GenBank/DDBJ whole genome shotgun (WGS) entry which is preliminary data.</text>
</comment>
<feature type="domain" description="Glycosyl hydrolase family 59 catalytic" evidence="14">
    <location>
        <begin position="34"/>
        <end position="328"/>
    </location>
</feature>
<comment type="similarity">
    <text evidence="1">Belongs to the glycosyl hydrolase 59 family.</text>
</comment>
<evidence type="ECO:0000256" key="2">
    <source>
        <dbReference type="ARBA" id="ARBA00012657"/>
    </source>
</evidence>
<evidence type="ECO:0000313" key="18">
    <source>
        <dbReference type="Proteomes" id="UP000735302"/>
    </source>
</evidence>
<dbReference type="Proteomes" id="UP000735302">
    <property type="component" value="Unassembled WGS sequence"/>
</dbReference>
<keyword evidence="4" id="KW-0378">Hydrolase</keyword>
<keyword evidence="6" id="KW-0442">Lipid degradation</keyword>
<evidence type="ECO:0000259" key="15">
    <source>
        <dbReference type="Pfam" id="PF17387"/>
    </source>
</evidence>
<dbReference type="InterPro" id="IPR035394">
    <property type="entry name" value="Glyco_hydro_59_dom"/>
</dbReference>
<evidence type="ECO:0000259" key="14">
    <source>
        <dbReference type="Pfam" id="PF02057"/>
    </source>
</evidence>
<evidence type="ECO:0000256" key="13">
    <source>
        <dbReference type="SAM" id="SignalP"/>
    </source>
</evidence>
<dbReference type="Gene3D" id="2.60.120.560">
    <property type="entry name" value="Exo-inulinase, domain 1"/>
    <property type="match status" value="1"/>
</dbReference>
<evidence type="ECO:0000256" key="3">
    <source>
        <dbReference type="ARBA" id="ARBA00022729"/>
    </source>
</evidence>
<name>A0AAV3YHB6_9GAST</name>
<dbReference type="InterPro" id="IPR013785">
    <property type="entry name" value="Aldolase_TIM"/>
</dbReference>
<dbReference type="InterPro" id="IPR017853">
    <property type="entry name" value="GH"/>
</dbReference>
<dbReference type="Gene3D" id="3.20.20.80">
    <property type="entry name" value="Glycosidases"/>
    <property type="match status" value="1"/>
</dbReference>
<feature type="signal peptide" evidence="13">
    <location>
        <begin position="1"/>
        <end position="19"/>
    </location>
</feature>
<accession>A0AAV3YHB6</accession>
<keyword evidence="8" id="KW-1015">Disulfide bond</keyword>
<protein>
    <recommendedName>
        <fullName evidence="2">galactosylceramidase</fullName>
        <ecNumber evidence="2">3.2.1.46</ecNumber>
    </recommendedName>
    <alternativeName>
        <fullName evidence="11">Galactosylceramidase</fullName>
    </alternativeName>
</protein>
<dbReference type="AlphaFoldDB" id="A0AAV3YHB6"/>
<evidence type="ECO:0000256" key="8">
    <source>
        <dbReference type="ARBA" id="ARBA00023157"/>
    </source>
</evidence>
<dbReference type="PRINTS" id="PR00850">
    <property type="entry name" value="GLHYDRLASE59"/>
</dbReference>
<evidence type="ECO:0000259" key="16">
    <source>
        <dbReference type="Pfam" id="PF21708"/>
    </source>
</evidence>
<organism evidence="17 18">
    <name type="scientific">Plakobranchus ocellatus</name>
    <dbReference type="NCBI Taxonomy" id="259542"/>
    <lineage>
        <taxon>Eukaryota</taxon>
        <taxon>Metazoa</taxon>
        <taxon>Spiralia</taxon>
        <taxon>Lophotrochozoa</taxon>
        <taxon>Mollusca</taxon>
        <taxon>Gastropoda</taxon>
        <taxon>Heterobranchia</taxon>
        <taxon>Euthyneura</taxon>
        <taxon>Panpulmonata</taxon>
        <taxon>Sacoglossa</taxon>
        <taxon>Placobranchoidea</taxon>
        <taxon>Plakobranchidae</taxon>
        <taxon>Plakobranchus</taxon>
    </lineage>
</organism>
<sequence>MARILPFLCFLCFIRWICADTITFDSSQGYGRRFDGIGGLSGGGATSKLLISYPEPQRSEILDFLFKPNFGASLQMLKVEIGGDIQSTDGSEASHMRYTWEENYERGYEWWLMEEAKKRNPNIRLYGLPWGFPGWVGEGTGDPYHNGYKTADYIARWINGAKTKHNLTIHFIGIWNENHYDISYIKALRKTLDNYGFNKTKIVAADGKWDNIVNDMKKDKELKKIVHAIGCHYPGTQSTNDAQSLGNPLWSSEDFCQKNTEVGGACWARVLNRNYVHGYMTSTIAWDLIASYYKDLPGWDMGLMTAKEPWNGYYVVSPPIWTSAHTTQFTSVGWDYLKHGSGVGTLPKGGTYVALANPRRDQLTIIMETMTFEHSKCVWDQKTPFKVEPQNVTLVLKDKLANINVMNMWFTELRFDGKNSTYFEQKKPLKFINGAANVFIDLNQIITLTTLNTGNKGSHPPPPQHVAFPLPFSDNYEGYRMHQEPNYLSQQTGSFEVILDGNNGFARQMLTQMPIPWCKDADDMQKAYNIFGDYTWADILVGFDFRIPKVNGSSGVFVGARSTKAGCGSASTSGIFFFALPDRFEIATDVRRNHVVQTGTLSYSSDSWHNISLHVKGTSVTAKFDQKTVYSGTITSGPSAGWAALGTDSYGLADFDNLEINST</sequence>
<evidence type="ECO:0000256" key="7">
    <source>
        <dbReference type="ARBA" id="ARBA00023098"/>
    </source>
</evidence>
<keyword evidence="10" id="KW-0326">Glycosidase</keyword>
<feature type="chain" id="PRO_5043685666" description="galactosylceramidase" evidence="13">
    <location>
        <begin position="20"/>
        <end position="663"/>
    </location>
</feature>
<evidence type="ECO:0000256" key="4">
    <source>
        <dbReference type="ARBA" id="ARBA00022801"/>
    </source>
</evidence>
<dbReference type="InterPro" id="IPR049161">
    <property type="entry name" value="GH59_cat"/>
</dbReference>
<dbReference type="EMBL" id="BLXT01000981">
    <property type="protein sequence ID" value="GFN82408.1"/>
    <property type="molecule type" value="Genomic_DNA"/>
</dbReference>
<feature type="domain" description="Glycosyl hydrolase family 59 central" evidence="15">
    <location>
        <begin position="337"/>
        <end position="454"/>
    </location>
</feature>
<evidence type="ECO:0000256" key="6">
    <source>
        <dbReference type="ARBA" id="ARBA00022963"/>
    </source>
</evidence>
<feature type="active site" description="Proton donor/acceptor" evidence="12">
    <location>
        <position position="177"/>
    </location>
</feature>
<feature type="domain" description="Glycosyl hydrolase family 59 C-terminal lectin" evidence="16">
    <location>
        <begin position="490"/>
        <end position="661"/>
    </location>
</feature>